<evidence type="ECO:0000313" key="3">
    <source>
        <dbReference type="Proteomes" id="UP000016929"/>
    </source>
</evidence>
<dbReference type="STRING" id="1229665.N1SC49"/>
<dbReference type="AlphaFoldDB" id="N1SC49"/>
<dbReference type="Proteomes" id="UP000016929">
    <property type="component" value="Unassembled WGS sequence"/>
</dbReference>
<feature type="domain" description="PD-(D/E)XK nuclease-like" evidence="1">
    <location>
        <begin position="2"/>
        <end position="65"/>
    </location>
</feature>
<reference evidence="3" key="2">
    <citation type="journal article" date="2014" name="PLoS ONE">
        <title>Genome and Transcriptome Analysis of the Fungal Pathogen Fusarium oxysporum f. sp. cubense Causing Banana Vascular Wilt Disease.</title>
        <authorList>
            <person name="Guo L."/>
            <person name="Han L."/>
            <person name="Yang L."/>
            <person name="Zeng H."/>
            <person name="Fan D."/>
            <person name="Zhu Y."/>
            <person name="Feng Y."/>
            <person name="Wang G."/>
            <person name="Peng C."/>
            <person name="Jiang X."/>
            <person name="Zhou D."/>
            <person name="Ni P."/>
            <person name="Liang C."/>
            <person name="Liu L."/>
            <person name="Wang J."/>
            <person name="Mao C."/>
            <person name="Fang X."/>
            <person name="Peng M."/>
            <person name="Huang J."/>
        </authorList>
    </citation>
    <scope>NUCLEOTIDE SEQUENCE [LARGE SCALE GENOMIC DNA]</scope>
    <source>
        <strain evidence="3">race 4</strain>
    </source>
</reference>
<dbReference type="OrthoDB" id="4161186at2759"/>
<sequence length="80" mass="9359">IEEIEFLAGIIVQDHDWLFVASTLQDGKSTTYHRLPLGSTYNAFDLYKLLMALQCLSLWIKEKYWPAFRRDVLKIPAVEK</sequence>
<evidence type="ECO:0000259" key="1">
    <source>
        <dbReference type="Pfam" id="PF20516"/>
    </source>
</evidence>
<proteinExistence type="predicted"/>
<dbReference type="Pfam" id="PF20516">
    <property type="entry name" value="PDDEXK_12"/>
    <property type="match status" value="1"/>
</dbReference>
<protein>
    <recommendedName>
        <fullName evidence="1">PD-(D/E)XK nuclease-like domain-containing protein</fullName>
    </recommendedName>
</protein>
<keyword evidence="3" id="KW-1185">Reference proteome</keyword>
<gene>
    <name evidence="2" type="ORF">FOC4_g10000752</name>
</gene>
<feature type="non-terminal residue" evidence="2">
    <location>
        <position position="1"/>
    </location>
</feature>
<reference evidence="3" key="1">
    <citation type="submission" date="2012-09" db="EMBL/GenBank/DDBJ databases">
        <title>Genome sequencing and comparative transcriptomics of race 1 and race 4 of banana pathogen: Fusarium oxysporum f. sp. cubense.</title>
        <authorList>
            <person name="Fang X."/>
            <person name="Huang J."/>
        </authorList>
    </citation>
    <scope>NUCLEOTIDE SEQUENCE [LARGE SCALE GENOMIC DNA]</scope>
    <source>
        <strain evidence="3">race 4</strain>
    </source>
</reference>
<name>N1SC49_FUSC4</name>
<accession>N1SC49</accession>
<organism evidence="2 3">
    <name type="scientific">Fusarium oxysporum f. sp. cubense (strain race 4)</name>
    <name type="common">Panama disease fungus</name>
    <dbReference type="NCBI Taxonomy" id="2502994"/>
    <lineage>
        <taxon>Eukaryota</taxon>
        <taxon>Fungi</taxon>
        <taxon>Dikarya</taxon>
        <taxon>Ascomycota</taxon>
        <taxon>Pezizomycotina</taxon>
        <taxon>Sordariomycetes</taxon>
        <taxon>Hypocreomycetidae</taxon>
        <taxon>Hypocreales</taxon>
        <taxon>Nectriaceae</taxon>
        <taxon>Fusarium</taxon>
        <taxon>Fusarium oxysporum species complex</taxon>
    </lineage>
</organism>
<dbReference type="EMBL" id="KB726182">
    <property type="protein sequence ID" value="EMT74625.1"/>
    <property type="molecule type" value="Genomic_DNA"/>
</dbReference>
<dbReference type="HOGENOM" id="CLU_189319_0_0_1"/>
<evidence type="ECO:0000313" key="2">
    <source>
        <dbReference type="EMBL" id="EMT74625.1"/>
    </source>
</evidence>
<dbReference type="InterPro" id="IPR046797">
    <property type="entry name" value="PDDEXK_12"/>
</dbReference>